<keyword evidence="4" id="KW-0548">Nucleotidyltransferase</keyword>
<evidence type="ECO:0000256" key="8">
    <source>
        <dbReference type="ARBA" id="ARBA00023163"/>
    </source>
</evidence>
<dbReference type="InterPro" id="IPR038709">
    <property type="entry name" value="RpoN_core-bd_sf"/>
</dbReference>
<keyword evidence="5" id="KW-0805">Transcription regulation</keyword>
<evidence type="ECO:0000256" key="7">
    <source>
        <dbReference type="ARBA" id="ARBA00023125"/>
    </source>
</evidence>
<dbReference type="EMBL" id="DRQG01000117">
    <property type="protein sequence ID" value="HGY56609.1"/>
    <property type="molecule type" value="Genomic_DNA"/>
</dbReference>
<evidence type="ECO:0000256" key="4">
    <source>
        <dbReference type="ARBA" id="ARBA00022695"/>
    </source>
</evidence>
<keyword evidence="7" id="KW-0238">DNA-binding</keyword>
<evidence type="ECO:0000256" key="6">
    <source>
        <dbReference type="ARBA" id="ARBA00023082"/>
    </source>
</evidence>
<dbReference type="GO" id="GO:0001216">
    <property type="term" value="F:DNA-binding transcription activator activity"/>
    <property type="evidence" value="ECO:0007669"/>
    <property type="project" value="InterPro"/>
</dbReference>
<dbReference type="GO" id="GO:0000428">
    <property type="term" value="C:DNA-directed RNA polymerase complex"/>
    <property type="evidence" value="ECO:0007669"/>
    <property type="project" value="UniProtKB-KW"/>
</dbReference>
<dbReference type="AlphaFoldDB" id="A0A7V4U2I2"/>
<reference evidence="12" key="1">
    <citation type="journal article" date="2020" name="mSystems">
        <title>Genome- and Community-Level Interaction Insights into Carbon Utilization and Element Cycling Functions of Hydrothermarchaeota in Hydrothermal Sediment.</title>
        <authorList>
            <person name="Zhou Z."/>
            <person name="Liu Y."/>
            <person name="Xu W."/>
            <person name="Pan J."/>
            <person name="Luo Z.H."/>
            <person name="Li M."/>
        </authorList>
    </citation>
    <scope>NUCLEOTIDE SEQUENCE [LARGE SCALE GENOMIC DNA]</scope>
    <source>
        <strain evidence="12">HyVt-577</strain>
    </source>
</reference>
<feature type="domain" description="RNA polymerase sigma factor 54 core-binding" evidence="11">
    <location>
        <begin position="131"/>
        <end position="314"/>
    </location>
</feature>
<name>A0A7V4U2I2_CALAY</name>
<dbReference type="GO" id="GO:0016779">
    <property type="term" value="F:nucleotidyltransferase activity"/>
    <property type="evidence" value="ECO:0007669"/>
    <property type="project" value="UniProtKB-KW"/>
</dbReference>
<feature type="compositionally biased region" description="Acidic residues" evidence="9">
    <location>
        <begin position="47"/>
        <end position="72"/>
    </location>
</feature>
<evidence type="ECO:0000256" key="2">
    <source>
        <dbReference type="ARBA" id="ARBA00022478"/>
    </source>
</evidence>
<comment type="similarity">
    <text evidence="1">Belongs to the sigma-54 factor family.</text>
</comment>
<evidence type="ECO:0000313" key="12">
    <source>
        <dbReference type="EMBL" id="HGY56609.1"/>
    </source>
</evidence>
<evidence type="ECO:0000256" key="3">
    <source>
        <dbReference type="ARBA" id="ARBA00022679"/>
    </source>
</evidence>
<dbReference type="Gene3D" id="1.10.10.1330">
    <property type="entry name" value="RNA polymerase sigma-54 factor, core-binding domain"/>
    <property type="match status" value="1"/>
</dbReference>
<feature type="domain" description="RNA polymerase sigma factor 54 DNA-binding" evidence="10">
    <location>
        <begin position="330"/>
        <end position="487"/>
    </location>
</feature>
<dbReference type="InterPro" id="IPR000394">
    <property type="entry name" value="RNA_pol_sigma_54"/>
</dbReference>
<gene>
    <name evidence="12" type="primary">rpoN</name>
    <name evidence="12" type="ORF">ENK44_12945</name>
</gene>
<evidence type="ECO:0000256" key="9">
    <source>
        <dbReference type="SAM" id="MobiDB-lite"/>
    </source>
</evidence>
<dbReference type="Pfam" id="PF04552">
    <property type="entry name" value="Sigma54_DBD"/>
    <property type="match status" value="1"/>
</dbReference>
<feature type="region of interest" description="Disordered" evidence="9">
    <location>
        <begin position="41"/>
        <end position="72"/>
    </location>
</feature>
<dbReference type="NCBIfam" id="TIGR02395">
    <property type="entry name" value="rpoN_sigma"/>
    <property type="match status" value="1"/>
</dbReference>
<dbReference type="PROSITE" id="PS50044">
    <property type="entry name" value="SIGMA54_3"/>
    <property type="match status" value="1"/>
</dbReference>
<dbReference type="GO" id="GO:0016987">
    <property type="term" value="F:sigma factor activity"/>
    <property type="evidence" value="ECO:0007669"/>
    <property type="project" value="UniProtKB-KW"/>
</dbReference>
<dbReference type="PRINTS" id="PR00045">
    <property type="entry name" value="SIGMA54FCT"/>
</dbReference>
<keyword evidence="8" id="KW-0804">Transcription</keyword>
<evidence type="ECO:0000259" key="11">
    <source>
        <dbReference type="Pfam" id="PF04963"/>
    </source>
</evidence>
<dbReference type="InterPro" id="IPR007634">
    <property type="entry name" value="RNA_pol_sigma_54_DNA-bd"/>
</dbReference>
<dbReference type="GO" id="GO:0006352">
    <property type="term" value="P:DNA-templated transcription initiation"/>
    <property type="evidence" value="ECO:0007669"/>
    <property type="project" value="InterPro"/>
</dbReference>
<comment type="caution">
    <text evidence="12">The sequence shown here is derived from an EMBL/GenBank/DDBJ whole genome shotgun (WGS) entry which is preliminary data.</text>
</comment>
<evidence type="ECO:0000256" key="1">
    <source>
        <dbReference type="ARBA" id="ARBA00008798"/>
    </source>
</evidence>
<dbReference type="Pfam" id="PF04963">
    <property type="entry name" value="Sigma54_CBD"/>
    <property type="match status" value="1"/>
</dbReference>
<evidence type="ECO:0000256" key="5">
    <source>
        <dbReference type="ARBA" id="ARBA00023015"/>
    </source>
</evidence>
<dbReference type="PIRSF" id="PIRSF000774">
    <property type="entry name" value="RpoN"/>
    <property type="match status" value="1"/>
</dbReference>
<dbReference type="PROSITE" id="PS00718">
    <property type="entry name" value="SIGMA54_2"/>
    <property type="match status" value="1"/>
</dbReference>
<dbReference type="Pfam" id="PF00309">
    <property type="entry name" value="Sigma54_AID"/>
    <property type="match status" value="1"/>
</dbReference>
<proteinExistence type="inferred from homology"/>
<keyword evidence="2" id="KW-0240">DNA-directed RNA polymerase</keyword>
<sequence>MIHLQQNLRLEQRLTPQQILLSTLLQLPLLSLEQKIKSELEQNPVLEEGEEEEEVNTEELTSDDQEGDEQVEEELKLIEENEQNNDDYDKEELQQAQEDTDLENLLNDDEAFEIRVPRDRNQEDYERPEVHVSTLPEHLLDQLHILSLNEKERAIGEYLIWSIRDDGYLDQSVTLENVAAMFDTTPEKVESVLKKIQRLDPTGVGSRNLRECLMVQLEEQGKQDTIAYAILRDHFEEFKNKRYEKIMDELGIDKDTLKENIDIILKLNPKPGEEQFELRNNYIVPDFIVEKVDDKFVVSLNDWNIPPLRISNTYKKMLLDKKNTDKDTRQYIRKKVESARWFISSIYQRKFTMLKVMEAIIEKQRDFFEKGPEHIKPLIMREIAEMIGMDISTVSRVVNGKYVQTDYGVFELKYFFNERIENEDGEEISTRKIKNRIKELVEAEDPHKPLSDEKISQILKSEGFPIARRTVAKYREQLKIPVARLRRGI</sequence>
<dbReference type="Gene3D" id="1.10.10.60">
    <property type="entry name" value="Homeodomain-like"/>
    <property type="match status" value="1"/>
</dbReference>
<dbReference type="GO" id="GO:0003677">
    <property type="term" value="F:DNA binding"/>
    <property type="evidence" value="ECO:0007669"/>
    <property type="project" value="UniProtKB-KW"/>
</dbReference>
<accession>A0A7V4U2I2</accession>
<dbReference type="Proteomes" id="UP000885779">
    <property type="component" value="Unassembled WGS sequence"/>
</dbReference>
<keyword evidence="6" id="KW-0731">Sigma factor</keyword>
<keyword evidence="3" id="KW-0808">Transferase</keyword>
<dbReference type="PANTHER" id="PTHR32248">
    <property type="entry name" value="RNA POLYMERASE SIGMA-54 FACTOR"/>
    <property type="match status" value="1"/>
</dbReference>
<evidence type="ECO:0000259" key="10">
    <source>
        <dbReference type="Pfam" id="PF04552"/>
    </source>
</evidence>
<organism evidence="12">
    <name type="scientific">Caldithrix abyssi</name>
    <dbReference type="NCBI Taxonomy" id="187145"/>
    <lineage>
        <taxon>Bacteria</taxon>
        <taxon>Pseudomonadati</taxon>
        <taxon>Calditrichota</taxon>
        <taxon>Calditrichia</taxon>
        <taxon>Calditrichales</taxon>
        <taxon>Calditrichaceae</taxon>
        <taxon>Caldithrix</taxon>
    </lineage>
</organism>
<dbReference type="InterPro" id="IPR007046">
    <property type="entry name" value="RNA_pol_sigma_54_core-bd"/>
</dbReference>
<protein>
    <submittedName>
        <fullName evidence="12">RNA polymerase sigma-54 factor</fullName>
    </submittedName>
</protein>
<dbReference type="PANTHER" id="PTHR32248:SF4">
    <property type="entry name" value="RNA POLYMERASE SIGMA-54 FACTOR"/>
    <property type="match status" value="1"/>
</dbReference>